<proteinExistence type="inferred from homology"/>
<comment type="pathway">
    <text evidence="10">Amino-acid metabolism; tryptophan metabolism.</text>
</comment>
<evidence type="ECO:0000256" key="5">
    <source>
        <dbReference type="ARBA" id="ARBA00022827"/>
    </source>
</evidence>
<evidence type="ECO:0000259" key="17">
    <source>
        <dbReference type="Pfam" id="PF02771"/>
    </source>
</evidence>
<dbReference type="InterPro" id="IPR037069">
    <property type="entry name" value="AcylCoA_DH/ox_N_sf"/>
</dbReference>
<dbReference type="Proteomes" id="UP001333110">
    <property type="component" value="Unassembled WGS sequence"/>
</dbReference>
<dbReference type="InterPro" id="IPR006091">
    <property type="entry name" value="Acyl-CoA_Oxase/DH_mid-dom"/>
</dbReference>
<dbReference type="SUPFAM" id="SSF47203">
    <property type="entry name" value="Acyl-CoA dehydrogenase C-terminal domain-like"/>
    <property type="match status" value="1"/>
</dbReference>
<keyword evidence="8" id="KW-0496">Mitochondrion</keyword>
<keyword evidence="5 14" id="KW-0274">FAD</keyword>
<dbReference type="PROSITE" id="PS00073">
    <property type="entry name" value="ACYL_COA_DH_2"/>
    <property type="match status" value="1"/>
</dbReference>
<comment type="catalytic activity">
    <reaction evidence="13">
        <text>glutaryl-CoA + oxidized [electron-transfer flavoprotein] + 2 H(+) = (2E)-butenoyl-CoA + reduced [electron-transfer flavoprotein] + CO2</text>
        <dbReference type="Rhea" id="RHEA:13389"/>
        <dbReference type="Rhea" id="RHEA-COMP:10685"/>
        <dbReference type="Rhea" id="RHEA-COMP:10686"/>
        <dbReference type="ChEBI" id="CHEBI:15378"/>
        <dbReference type="ChEBI" id="CHEBI:16526"/>
        <dbReference type="ChEBI" id="CHEBI:57332"/>
        <dbReference type="ChEBI" id="CHEBI:57378"/>
        <dbReference type="ChEBI" id="CHEBI:57692"/>
        <dbReference type="ChEBI" id="CHEBI:58307"/>
        <dbReference type="EC" id="1.3.8.6"/>
    </reaction>
</comment>
<evidence type="ECO:0000256" key="6">
    <source>
        <dbReference type="ARBA" id="ARBA00022946"/>
    </source>
</evidence>
<dbReference type="InterPro" id="IPR046373">
    <property type="entry name" value="Acyl-CoA_Oxase/DH_mid-dom_sf"/>
</dbReference>
<feature type="domain" description="Acyl-CoA dehydrogenase/oxidase C-terminal" evidence="15">
    <location>
        <begin position="298"/>
        <end position="437"/>
    </location>
</feature>
<evidence type="ECO:0000256" key="3">
    <source>
        <dbReference type="ARBA" id="ARBA00009347"/>
    </source>
</evidence>
<feature type="domain" description="Acyl-CoA oxidase/dehydrogenase middle" evidence="16">
    <location>
        <begin position="159"/>
        <end position="253"/>
    </location>
</feature>
<evidence type="ECO:0000256" key="2">
    <source>
        <dbReference type="ARBA" id="ARBA00004305"/>
    </source>
</evidence>
<dbReference type="InterPro" id="IPR052033">
    <property type="entry name" value="Glutaryl-CoA_DH_mitochondrial"/>
</dbReference>
<evidence type="ECO:0000256" key="9">
    <source>
        <dbReference type="ARBA" id="ARBA00037899"/>
    </source>
</evidence>
<dbReference type="InterPro" id="IPR009100">
    <property type="entry name" value="AcylCoA_DH/oxidase_NM_dom_sf"/>
</dbReference>
<gene>
    <name evidence="18" type="ORF">QYF61_022185</name>
</gene>
<dbReference type="InterPro" id="IPR006089">
    <property type="entry name" value="Acyl-CoA_DH_CS"/>
</dbReference>
<dbReference type="InterPro" id="IPR009075">
    <property type="entry name" value="AcylCo_DH/oxidase_C"/>
</dbReference>
<dbReference type="InterPro" id="IPR013786">
    <property type="entry name" value="AcylCoA_DH/ox_N"/>
</dbReference>
<dbReference type="Pfam" id="PF02771">
    <property type="entry name" value="Acyl-CoA_dh_N"/>
    <property type="match status" value="1"/>
</dbReference>
<keyword evidence="6" id="KW-0809">Transit peptide</keyword>
<evidence type="ECO:0000256" key="13">
    <source>
        <dbReference type="ARBA" id="ARBA00049493"/>
    </source>
</evidence>
<dbReference type="GO" id="GO:0046949">
    <property type="term" value="P:fatty-acyl-CoA biosynthetic process"/>
    <property type="evidence" value="ECO:0007669"/>
    <property type="project" value="TreeGrafter"/>
</dbReference>
<dbReference type="GO" id="GO:0000062">
    <property type="term" value="F:fatty-acyl-CoA binding"/>
    <property type="evidence" value="ECO:0007669"/>
    <property type="project" value="TreeGrafter"/>
</dbReference>
<dbReference type="InterPro" id="IPR036250">
    <property type="entry name" value="AcylCo_DH-like_C"/>
</dbReference>
<evidence type="ECO:0000313" key="19">
    <source>
        <dbReference type="Proteomes" id="UP001333110"/>
    </source>
</evidence>
<dbReference type="PANTHER" id="PTHR42807:SF1">
    <property type="entry name" value="GLUTARYL-COA DEHYDROGENASE, MITOCHONDRIAL"/>
    <property type="match status" value="1"/>
</dbReference>
<dbReference type="FunFam" id="1.20.140.10:FF:000006">
    <property type="entry name" value="Glutaryl-CoA dehydrogenase, mitochondrial"/>
    <property type="match status" value="1"/>
</dbReference>
<keyword evidence="19" id="KW-1185">Reference proteome</keyword>
<dbReference type="FunFam" id="1.10.540.10:FF:000003">
    <property type="entry name" value="glutaryl-CoA dehydrogenase, mitochondrial"/>
    <property type="match status" value="1"/>
</dbReference>
<evidence type="ECO:0000259" key="16">
    <source>
        <dbReference type="Pfam" id="PF02770"/>
    </source>
</evidence>
<evidence type="ECO:0000313" key="18">
    <source>
        <dbReference type="EMBL" id="KAK4805962.1"/>
    </source>
</evidence>
<accession>A0AAN7MHT0</accession>
<dbReference type="EC" id="1.3.8.6" evidence="11"/>
<dbReference type="GO" id="GO:0033539">
    <property type="term" value="P:fatty acid beta-oxidation using acyl-CoA dehydrogenase"/>
    <property type="evidence" value="ECO:0007669"/>
    <property type="project" value="TreeGrafter"/>
</dbReference>
<name>A0AAN7MHT0_MYCAM</name>
<dbReference type="GO" id="GO:0005743">
    <property type="term" value="C:mitochondrial inner membrane"/>
    <property type="evidence" value="ECO:0007669"/>
    <property type="project" value="TreeGrafter"/>
</dbReference>
<dbReference type="PANTHER" id="PTHR42807">
    <property type="entry name" value="GLUTARYL-COA DEHYDROGENASE, MITOCHONDRIAL"/>
    <property type="match status" value="1"/>
</dbReference>
<comment type="similarity">
    <text evidence="3 14">Belongs to the acyl-CoA dehydrogenase family.</text>
</comment>
<dbReference type="Pfam" id="PF00441">
    <property type="entry name" value="Acyl-CoA_dh_1"/>
    <property type="match status" value="1"/>
</dbReference>
<protein>
    <recommendedName>
        <fullName evidence="12">Glutaryl-CoA dehydrogenase, mitochondrial</fullName>
        <ecNumber evidence="11">1.3.8.6</ecNumber>
    </recommendedName>
</protein>
<evidence type="ECO:0000259" key="15">
    <source>
        <dbReference type="Pfam" id="PF00441"/>
    </source>
</evidence>
<keyword evidence="4 14" id="KW-0285">Flavoprotein</keyword>
<evidence type="ECO:0000256" key="12">
    <source>
        <dbReference type="ARBA" id="ARBA00039507"/>
    </source>
</evidence>
<sequence length="453" mass="48917">MALRLAARLLRLPRSGVRWGGTAPPPQAAAFDWRDPLGLEALLAPEERLLRDALRKYCRERLLPRVLQANRHEVFDREIVSEMGALGVLGPTIKGYGCAGTTSVGYGLVARELERVDSSYRSVLSVQSSLVMHPILAYGTPAQRDRFLPPLARGELLGCFGLTEPNHGSDPGRMETRARYNPSAKTYTLRGSKTWITNAPAADLCLVWAVCEEDGRVRGFLVERGTPGLSTPKIEGKFSLRASATGMILMDDVEVPEENLLPHAVGLAVRGALGGAWGALPRDGGPSDARSPQGPFGCLTHARYGIAWGALGAAEACLETARQYVLDRNQFGGPLARNQLVQKKLADMVTEIALGLQACLRLGRLKDEGRAAPEMVSMLKRNSCGKALAIAREARDMLGGNGICDEYHVIRHLMNLEAVNTYEGTHDIHALILGRAITGIQAFAPGKPPAPRG</sequence>
<dbReference type="GO" id="GO:0050660">
    <property type="term" value="F:flavin adenine dinucleotide binding"/>
    <property type="evidence" value="ECO:0007669"/>
    <property type="project" value="InterPro"/>
</dbReference>
<comment type="pathway">
    <text evidence="9">Amino-acid metabolism; lysine degradation.</text>
</comment>
<dbReference type="GO" id="GO:0005759">
    <property type="term" value="C:mitochondrial matrix"/>
    <property type="evidence" value="ECO:0007669"/>
    <property type="project" value="UniProtKB-SubCell"/>
</dbReference>
<comment type="cofactor">
    <cofactor evidence="1 14">
        <name>FAD</name>
        <dbReference type="ChEBI" id="CHEBI:57692"/>
    </cofactor>
</comment>
<reference evidence="18 19" key="1">
    <citation type="journal article" date="2023" name="J. Hered.">
        <title>Chromosome-level genome of the wood stork (Mycteria americana) provides insight into avian chromosome evolution.</title>
        <authorList>
            <person name="Flamio R. Jr."/>
            <person name="Ramstad K.M."/>
        </authorList>
    </citation>
    <scope>NUCLEOTIDE SEQUENCE [LARGE SCALE GENOMIC DNA]</scope>
    <source>
        <strain evidence="18">JAX WOST 10</strain>
    </source>
</reference>
<feature type="domain" description="Acyl-CoA dehydrogenase/oxidase N-terminal" evidence="17">
    <location>
        <begin position="45"/>
        <end position="155"/>
    </location>
</feature>
<comment type="caution">
    <text evidence="18">The sequence shown here is derived from an EMBL/GenBank/DDBJ whole genome shotgun (WGS) entry which is preliminary data.</text>
</comment>
<evidence type="ECO:0000256" key="4">
    <source>
        <dbReference type="ARBA" id="ARBA00022630"/>
    </source>
</evidence>
<dbReference type="EMBL" id="JAUNZN010000047">
    <property type="protein sequence ID" value="KAK4805962.1"/>
    <property type="molecule type" value="Genomic_DNA"/>
</dbReference>
<dbReference type="AlphaFoldDB" id="A0AAN7MHT0"/>
<evidence type="ECO:0000256" key="10">
    <source>
        <dbReference type="ARBA" id="ARBA00037927"/>
    </source>
</evidence>
<dbReference type="SUPFAM" id="SSF56645">
    <property type="entry name" value="Acyl-CoA dehydrogenase NM domain-like"/>
    <property type="match status" value="1"/>
</dbReference>
<comment type="subcellular location">
    <subcellularLocation>
        <location evidence="2">Mitochondrion matrix</location>
    </subcellularLocation>
</comment>
<dbReference type="CDD" id="cd01151">
    <property type="entry name" value="GCD"/>
    <property type="match status" value="1"/>
</dbReference>
<evidence type="ECO:0000256" key="7">
    <source>
        <dbReference type="ARBA" id="ARBA00023002"/>
    </source>
</evidence>
<dbReference type="Gene3D" id="1.20.140.10">
    <property type="entry name" value="Butyryl-CoA Dehydrogenase, subunit A, domain 3"/>
    <property type="match status" value="1"/>
</dbReference>
<evidence type="ECO:0000256" key="11">
    <source>
        <dbReference type="ARBA" id="ARBA00039033"/>
    </source>
</evidence>
<keyword evidence="7 14" id="KW-0560">Oxidoreductase</keyword>
<dbReference type="FunFam" id="2.40.110.10:FF:000008">
    <property type="entry name" value="Glutaryl-CoA dehydrogenase, mitochondrial"/>
    <property type="match status" value="1"/>
</dbReference>
<dbReference type="GO" id="GO:0004361">
    <property type="term" value="F:glutaryl-CoA dehydrogenase activity"/>
    <property type="evidence" value="ECO:0007669"/>
    <property type="project" value="UniProtKB-EC"/>
</dbReference>
<evidence type="ECO:0000256" key="1">
    <source>
        <dbReference type="ARBA" id="ARBA00001974"/>
    </source>
</evidence>
<evidence type="ECO:0000256" key="8">
    <source>
        <dbReference type="ARBA" id="ARBA00023128"/>
    </source>
</evidence>
<dbReference type="Pfam" id="PF02770">
    <property type="entry name" value="Acyl-CoA_dh_M"/>
    <property type="match status" value="1"/>
</dbReference>
<dbReference type="Gene3D" id="1.10.540.10">
    <property type="entry name" value="Acyl-CoA dehydrogenase/oxidase, N-terminal domain"/>
    <property type="match status" value="1"/>
</dbReference>
<evidence type="ECO:0000256" key="14">
    <source>
        <dbReference type="RuleBase" id="RU362125"/>
    </source>
</evidence>
<organism evidence="18 19">
    <name type="scientific">Mycteria americana</name>
    <name type="common">Wood stork</name>
    <dbReference type="NCBI Taxonomy" id="33587"/>
    <lineage>
        <taxon>Eukaryota</taxon>
        <taxon>Metazoa</taxon>
        <taxon>Chordata</taxon>
        <taxon>Craniata</taxon>
        <taxon>Vertebrata</taxon>
        <taxon>Euteleostomi</taxon>
        <taxon>Archelosauria</taxon>
        <taxon>Archosauria</taxon>
        <taxon>Dinosauria</taxon>
        <taxon>Saurischia</taxon>
        <taxon>Theropoda</taxon>
        <taxon>Coelurosauria</taxon>
        <taxon>Aves</taxon>
        <taxon>Neognathae</taxon>
        <taxon>Neoaves</taxon>
        <taxon>Aequornithes</taxon>
        <taxon>Ciconiiformes</taxon>
        <taxon>Ciconiidae</taxon>
        <taxon>Mycteria</taxon>
    </lineage>
</organism>
<dbReference type="Gene3D" id="2.40.110.10">
    <property type="entry name" value="Butyryl-CoA Dehydrogenase, subunit A, domain 2"/>
    <property type="match status" value="1"/>
</dbReference>